<keyword evidence="1" id="KW-0479">Metal-binding</keyword>
<keyword evidence="6" id="KW-1185">Reference proteome</keyword>
<dbReference type="InterPro" id="IPR017900">
    <property type="entry name" value="4Fe4S_Fe_S_CS"/>
</dbReference>
<evidence type="ECO:0000256" key="1">
    <source>
        <dbReference type="ARBA" id="ARBA00022723"/>
    </source>
</evidence>
<keyword evidence="3" id="KW-0411">Iron-sulfur</keyword>
<organism evidence="5 6">
    <name type="scientific">Desulfofundulus luciae</name>
    <dbReference type="NCBI Taxonomy" id="74702"/>
    <lineage>
        <taxon>Bacteria</taxon>
        <taxon>Bacillati</taxon>
        <taxon>Bacillota</taxon>
        <taxon>Clostridia</taxon>
        <taxon>Eubacteriales</taxon>
        <taxon>Peptococcaceae</taxon>
        <taxon>Desulfofundulus</taxon>
    </lineage>
</organism>
<protein>
    <submittedName>
        <fullName evidence="5">Heterodisulfide reductase subunit C</fullName>
    </submittedName>
</protein>
<dbReference type="Pfam" id="PF13183">
    <property type="entry name" value="Fer4_8"/>
    <property type="match status" value="1"/>
</dbReference>
<dbReference type="Gene3D" id="1.10.1060.10">
    <property type="entry name" value="Alpha-helical ferredoxin"/>
    <property type="match status" value="1"/>
</dbReference>
<evidence type="ECO:0000256" key="2">
    <source>
        <dbReference type="ARBA" id="ARBA00023004"/>
    </source>
</evidence>
<reference evidence="5 6" key="1">
    <citation type="submission" date="2023-07" db="EMBL/GenBank/DDBJ databases">
        <title>Genomic Encyclopedia of Type Strains, Phase IV (KMG-IV): sequencing the most valuable type-strain genomes for metagenomic binning, comparative biology and taxonomic classification.</title>
        <authorList>
            <person name="Goeker M."/>
        </authorList>
    </citation>
    <scope>NUCLEOTIDE SEQUENCE [LARGE SCALE GENOMIC DNA]</scope>
    <source>
        <strain evidence="5 6">DSM 12396</strain>
    </source>
</reference>
<comment type="caution">
    <text evidence="5">The sequence shown here is derived from an EMBL/GenBank/DDBJ whole genome shotgun (WGS) entry which is preliminary data.</text>
</comment>
<dbReference type="PROSITE" id="PS00198">
    <property type="entry name" value="4FE4S_FER_1"/>
    <property type="match status" value="2"/>
</dbReference>
<dbReference type="SUPFAM" id="SSF46548">
    <property type="entry name" value="alpha-helical ferredoxin"/>
    <property type="match status" value="1"/>
</dbReference>
<dbReference type="Proteomes" id="UP001225644">
    <property type="component" value="Unassembled WGS sequence"/>
</dbReference>
<sequence length="100" mass="11393">MALVNPDFVEEVKRSGRFDASACMNCGVCSAVCPMGIELLPRKLFRYVLLGVKDRVLENVETIYSCLLCRLCEVNCPAQVHIAENVRFLRCYMNKKVFKI</sequence>
<keyword evidence="2" id="KW-0408">Iron</keyword>
<gene>
    <name evidence="5" type="ORF">J2Z49_002513</name>
</gene>
<dbReference type="InterPro" id="IPR009051">
    <property type="entry name" value="Helical_ferredxn"/>
</dbReference>
<dbReference type="RefSeq" id="WP_307403240.1">
    <property type="nucleotide sequence ID" value="NZ_JAUSUX010000025.1"/>
</dbReference>
<dbReference type="EMBL" id="JAUSUX010000025">
    <property type="protein sequence ID" value="MDQ0287386.1"/>
    <property type="molecule type" value="Genomic_DNA"/>
</dbReference>
<evidence type="ECO:0000313" key="6">
    <source>
        <dbReference type="Proteomes" id="UP001225644"/>
    </source>
</evidence>
<feature type="domain" description="4Fe-4S ferredoxin-type" evidence="4">
    <location>
        <begin position="14"/>
        <end position="43"/>
    </location>
</feature>
<evidence type="ECO:0000313" key="5">
    <source>
        <dbReference type="EMBL" id="MDQ0287386.1"/>
    </source>
</evidence>
<name>A0ABU0B3T2_9FIRM</name>
<accession>A0ABU0B3T2</accession>
<evidence type="ECO:0000259" key="4">
    <source>
        <dbReference type="PROSITE" id="PS51379"/>
    </source>
</evidence>
<dbReference type="InterPro" id="IPR051460">
    <property type="entry name" value="HdrC_iron-sulfur_subunit"/>
</dbReference>
<dbReference type="PANTHER" id="PTHR43255:SF2">
    <property type="entry name" value="HETERODISULFIDE REDUCTASE RELATED PROTEIN"/>
    <property type="match status" value="1"/>
</dbReference>
<dbReference type="PROSITE" id="PS51379">
    <property type="entry name" value="4FE4S_FER_2"/>
    <property type="match status" value="1"/>
</dbReference>
<dbReference type="InterPro" id="IPR017896">
    <property type="entry name" value="4Fe4S_Fe-S-bd"/>
</dbReference>
<dbReference type="PANTHER" id="PTHR43255">
    <property type="entry name" value="IRON-SULFUR-BINDING OXIDOREDUCTASE FADF-RELATED-RELATED"/>
    <property type="match status" value="1"/>
</dbReference>
<proteinExistence type="predicted"/>
<evidence type="ECO:0000256" key="3">
    <source>
        <dbReference type="ARBA" id="ARBA00023014"/>
    </source>
</evidence>